<reference evidence="10 11" key="1">
    <citation type="submission" date="2017-10" db="EMBL/GenBank/DDBJ databases">
        <title>Resolving the taxonomy of Roseburia spp., Eubacterium rectale and Agathobacter spp. through phylogenomic analysis.</title>
        <authorList>
            <person name="Sheridan P.O."/>
            <person name="Walker A.W."/>
            <person name="Duncan S.H."/>
            <person name="Scott K.P."/>
            <person name="Toole P.W.O."/>
            <person name="Luis P."/>
            <person name="Flint H.J."/>
        </authorList>
    </citation>
    <scope>NUCLEOTIDE SEQUENCE [LARGE SCALE GENOMIC DNA]</scope>
    <source>
        <strain evidence="10 11">JK623</strain>
    </source>
</reference>
<evidence type="ECO:0000256" key="8">
    <source>
        <dbReference type="PROSITE-ProRule" id="PRU00169"/>
    </source>
</evidence>
<dbReference type="PROSITE" id="PS50110">
    <property type="entry name" value="RESPONSE_REGULATORY"/>
    <property type="match status" value="1"/>
</dbReference>
<dbReference type="GO" id="GO:0005829">
    <property type="term" value="C:cytosol"/>
    <property type="evidence" value="ECO:0007669"/>
    <property type="project" value="TreeGrafter"/>
</dbReference>
<keyword evidence="3" id="KW-0902">Two-component regulatory system</keyword>
<organism evidence="10 11">
    <name type="scientific">Agathobacter ruminis</name>
    <dbReference type="NCBI Taxonomy" id="1712665"/>
    <lineage>
        <taxon>Bacteria</taxon>
        <taxon>Bacillati</taxon>
        <taxon>Bacillota</taxon>
        <taxon>Clostridia</taxon>
        <taxon>Lachnospirales</taxon>
        <taxon>Lachnospiraceae</taxon>
        <taxon>Agathobacter</taxon>
    </lineage>
</organism>
<evidence type="ECO:0000313" key="10">
    <source>
        <dbReference type="EMBL" id="PHU37234.1"/>
    </source>
</evidence>
<evidence type="ECO:0000256" key="2">
    <source>
        <dbReference type="ARBA" id="ARBA00022553"/>
    </source>
</evidence>
<proteinExistence type="predicted"/>
<dbReference type="GO" id="GO:0006355">
    <property type="term" value="P:regulation of DNA-templated transcription"/>
    <property type="evidence" value="ECO:0007669"/>
    <property type="project" value="InterPro"/>
</dbReference>
<dbReference type="SMART" id="SM00448">
    <property type="entry name" value="REC"/>
    <property type="match status" value="1"/>
</dbReference>
<dbReference type="InterPro" id="IPR016032">
    <property type="entry name" value="Sig_transdc_resp-reg_C-effctor"/>
</dbReference>
<dbReference type="PANTHER" id="PTHR48111:SF1">
    <property type="entry name" value="TWO-COMPONENT RESPONSE REGULATOR ORR33"/>
    <property type="match status" value="1"/>
</dbReference>
<protein>
    <recommendedName>
        <fullName evidence="1">Stage 0 sporulation protein A homolog</fullName>
    </recommendedName>
</protein>
<gene>
    <name evidence="10" type="ORF">CSX02_09520</name>
</gene>
<dbReference type="Gene3D" id="1.10.10.10">
    <property type="entry name" value="Winged helix-like DNA-binding domain superfamily/Winged helix DNA-binding domain"/>
    <property type="match status" value="1"/>
</dbReference>
<keyword evidence="11" id="KW-1185">Reference proteome</keyword>
<reference evidence="10 11" key="2">
    <citation type="submission" date="2017-10" db="EMBL/GenBank/DDBJ databases">
        <authorList>
            <person name="Banno H."/>
            <person name="Chua N.-H."/>
        </authorList>
    </citation>
    <scope>NUCLEOTIDE SEQUENCE [LARGE SCALE GENOMIC DNA]</scope>
    <source>
        <strain evidence="10 11">JK623</strain>
    </source>
</reference>
<dbReference type="EMBL" id="PDYG01000074">
    <property type="protein sequence ID" value="PHU37234.1"/>
    <property type="molecule type" value="Genomic_DNA"/>
</dbReference>
<dbReference type="SUPFAM" id="SSF46894">
    <property type="entry name" value="C-terminal effector domain of the bipartite response regulators"/>
    <property type="match status" value="1"/>
</dbReference>
<keyword evidence="2 8" id="KW-0597">Phosphoprotein</keyword>
<keyword evidence="5" id="KW-0238">DNA-binding</keyword>
<name>A0A2G3E1V1_9FIRM</name>
<evidence type="ECO:0000256" key="1">
    <source>
        <dbReference type="ARBA" id="ARBA00018672"/>
    </source>
</evidence>
<dbReference type="InterPro" id="IPR036388">
    <property type="entry name" value="WH-like_DNA-bd_sf"/>
</dbReference>
<dbReference type="InterPro" id="IPR039420">
    <property type="entry name" value="WalR-like"/>
</dbReference>
<feature type="modified residue" description="4-aspartylphosphate" evidence="8">
    <location>
        <position position="53"/>
    </location>
</feature>
<dbReference type="Pfam" id="PF00072">
    <property type="entry name" value="Response_reg"/>
    <property type="match status" value="1"/>
</dbReference>
<dbReference type="GO" id="GO:0000976">
    <property type="term" value="F:transcription cis-regulatory region binding"/>
    <property type="evidence" value="ECO:0007669"/>
    <property type="project" value="TreeGrafter"/>
</dbReference>
<evidence type="ECO:0000313" key="11">
    <source>
        <dbReference type="Proteomes" id="UP000224563"/>
    </source>
</evidence>
<dbReference type="GO" id="GO:0032993">
    <property type="term" value="C:protein-DNA complex"/>
    <property type="evidence" value="ECO:0007669"/>
    <property type="project" value="TreeGrafter"/>
</dbReference>
<evidence type="ECO:0000256" key="4">
    <source>
        <dbReference type="ARBA" id="ARBA00023015"/>
    </source>
</evidence>
<dbReference type="InterPro" id="IPR011006">
    <property type="entry name" value="CheY-like_superfamily"/>
</dbReference>
<evidence type="ECO:0000256" key="5">
    <source>
        <dbReference type="ARBA" id="ARBA00023125"/>
    </source>
</evidence>
<comment type="caution">
    <text evidence="10">The sequence shown here is derived from an EMBL/GenBank/DDBJ whole genome shotgun (WGS) entry which is preliminary data.</text>
</comment>
<keyword evidence="6" id="KW-0804">Transcription</keyword>
<evidence type="ECO:0000256" key="7">
    <source>
        <dbReference type="ARBA" id="ARBA00024867"/>
    </source>
</evidence>
<evidence type="ECO:0000256" key="6">
    <source>
        <dbReference type="ARBA" id="ARBA00023163"/>
    </source>
</evidence>
<dbReference type="SUPFAM" id="SSF52172">
    <property type="entry name" value="CheY-like"/>
    <property type="match status" value="1"/>
</dbReference>
<dbReference type="Gene3D" id="3.40.50.2300">
    <property type="match status" value="1"/>
</dbReference>
<accession>A0A2G3E1V1</accession>
<dbReference type="AlphaFoldDB" id="A0A2G3E1V1"/>
<dbReference type="Proteomes" id="UP000224563">
    <property type="component" value="Unassembled WGS sequence"/>
</dbReference>
<comment type="function">
    <text evidence="7">May play the central regulatory role in sporulation. It may be an element of the effector pathway responsible for the activation of sporulation genes in response to nutritional stress. Spo0A may act in concert with spo0H (a sigma factor) to control the expression of some genes that are critical to the sporulation process.</text>
</comment>
<feature type="domain" description="Response regulatory" evidence="9">
    <location>
        <begin position="2"/>
        <end position="116"/>
    </location>
</feature>
<dbReference type="InterPro" id="IPR001789">
    <property type="entry name" value="Sig_transdc_resp-reg_receiver"/>
</dbReference>
<evidence type="ECO:0000259" key="9">
    <source>
        <dbReference type="PROSITE" id="PS50110"/>
    </source>
</evidence>
<dbReference type="GO" id="GO:0000156">
    <property type="term" value="F:phosphorelay response regulator activity"/>
    <property type="evidence" value="ECO:0007669"/>
    <property type="project" value="TreeGrafter"/>
</dbReference>
<dbReference type="RefSeq" id="WP_099386508.1">
    <property type="nucleotide sequence ID" value="NZ_JANSWH010000039.1"/>
</dbReference>
<sequence>MVILAVDDERAQLELMVEEIRSVEANAEIHPFHLPMDALAYIRENNVDVIFLDIHMPQMGGIEMAKEIKKIKPTVNVIFATAYDDFSYDAFQVHASGYIMKPVSGKQIAKELENLRYPVVRRDEGIRVTTFGPFDIYVNGESIHFGRAKSKEVLAYLIDKRGAGVTKKELAAAIFEDREYSRSTQDYINKILREMEKALKDANASEIYVKKMNYYAVDPSKFRCDMYDYIDGNVEGINAFRGEYMTQYSWAEDSIGEFL</sequence>
<dbReference type="PANTHER" id="PTHR48111">
    <property type="entry name" value="REGULATOR OF RPOS"/>
    <property type="match status" value="1"/>
</dbReference>
<evidence type="ECO:0000256" key="3">
    <source>
        <dbReference type="ARBA" id="ARBA00023012"/>
    </source>
</evidence>
<keyword evidence="4" id="KW-0805">Transcription regulation</keyword>